<comment type="caution">
    <text evidence="4">The sequence shown here is derived from an EMBL/GenBank/DDBJ whole genome shotgun (WGS) entry which is preliminary data.</text>
</comment>
<evidence type="ECO:0000256" key="1">
    <source>
        <dbReference type="ARBA" id="ARBA00004123"/>
    </source>
</evidence>
<name>A0ABR3PR88_9TREE</name>
<evidence type="ECO:0008006" key="6">
    <source>
        <dbReference type="Google" id="ProtNLM"/>
    </source>
</evidence>
<dbReference type="Proteomes" id="UP001565368">
    <property type="component" value="Unassembled WGS sequence"/>
</dbReference>
<gene>
    <name evidence="4" type="ORF">Q8F55_008583</name>
</gene>
<organism evidence="4 5">
    <name type="scientific">Vanrija albida</name>
    <dbReference type="NCBI Taxonomy" id="181172"/>
    <lineage>
        <taxon>Eukaryota</taxon>
        <taxon>Fungi</taxon>
        <taxon>Dikarya</taxon>
        <taxon>Basidiomycota</taxon>
        <taxon>Agaricomycotina</taxon>
        <taxon>Tremellomycetes</taxon>
        <taxon>Trichosporonales</taxon>
        <taxon>Trichosporonaceae</taxon>
        <taxon>Vanrija</taxon>
    </lineage>
</organism>
<dbReference type="RefSeq" id="XP_069204914.1">
    <property type="nucleotide sequence ID" value="XM_069356977.1"/>
</dbReference>
<accession>A0ABR3PR88</accession>
<protein>
    <recommendedName>
        <fullName evidence="6">Zn(2)-C6 fungal-type domain-containing protein</fullName>
    </recommendedName>
</protein>
<dbReference type="SUPFAM" id="SSF57701">
    <property type="entry name" value="Zn2/Cys6 DNA-binding domain"/>
    <property type="match status" value="1"/>
</dbReference>
<dbReference type="PANTHER" id="PTHR37534:SF46">
    <property type="entry name" value="ZN(II)2CYS6 TRANSCRIPTION FACTOR (EUROFUNG)"/>
    <property type="match status" value="1"/>
</dbReference>
<sequence>MSTVFTPSYNPTPLPSADDLTLQLPRKKLRHTRTSTGCKQCRVHRVKCPEGPVTKSGKKVTCRRCWETDKTCFYPVNGRVQRGKLSQEPWELALVVDQWPGDPDNIAPNQTDNVVKAMEEMRARKSSVGSGESPDEGPERKRRKSGSKRDTGDNAPVAVGPVPSTTTTSLLDATTFSDDVIELTRDAAPAPAPSALAIDFSADSSASSIAAALAGLTSGGGGAVTIAPRDLQLGPARPAPAAAAVTAAAPSSTTDLASWLSSSQVQSIINPPAPTSALAQFTLASLSECPVDRSVVSYFEDKGHNEIVAVSRSTHNWIFAELFPRLFTTLFSTPDGDFGAAVREYLHSCLLHLAYVHKGNVEKDEPKSWFWKSEATKYRQKASYASLKARVMFEGPQWKTEEYLMGFFVRCIADMLAAGSLQIDQNTAFTLPPGATSTFYPGLHDLLAIYSIFQYACSPLEVMKASKPVLALEATGHHLVDKFFGFTRRIANMVGDISAMAVQRWVMARTGVEGTNAPPEMLLKAQASRLATDLCDTWDWDETHIDHGLSDRIQRGNEVMRAALTFLLLVEVLAVDLADARLARARKRALELVADCEPSTMPGFQWALTVIAVYTVGADERAELQNLIRLALHTSFGAHYNGSDEVLALSWGVYDKNGHYEDSIAPWREVMAACGRNLWI</sequence>
<dbReference type="GeneID" id="95989626"/>
<dbReference type="InterPro" id="IPR001138">
    <property type="entry name" value="Zn2Cys6_DnaBD"/>
</dbReference>
<dbReference type="Pfam" id="PF11951">
    <property type="entry name" value="Fungal_trans_2"/>
    <property type="match status" value="1"/>
</dbReference>
<evidence type="ECO:0000256" key="2">
    <source>
        <dbReference type="ARBA" id="ARBA00023242"/>
    </source>
</evidence>
<keyword evidence="2" id="KW-0539">Nucleus</keyword>
<keyword evidence="5" id="KW-1185">Reference proteome</keyword>
<comment type="subcellular location">
    <subcellularLocation>
        <location evidence="1">Nucleus</location>
    </subcellularLocation>
</comment>
<dbReference type="InterPro" id="IPR036864">
    <property type="entry name" value="Zn2-C6_fun-type_DNA-bd_sf"/>
</dbReference>
<dbReference type="EMBL" id="JBBXJM010000007">
    <property type="protein sequence ID" value="KAL1404970.1"/>
    <property type="molecule type" value="Genomic_DNA"/>
</dbReference>
<dbReference type="CDD" id="cd00067">
    <property type="entry name" value="GAL4"/>
    <property type="match status" value="1"/>
</dbReference>
<proteinExistence type="predicted"/>
<dbReference type="PANTHER" id="PTHR37534">
    <property type="entry name" value="TRANSCRIPTIONAL ACTIVATOR PROTEIN UGA3"/>
    <property type="match status" value="1"/>
</dbReference>
<dbReference type="InterPro" id="IPR021858">
    <property type="entry name" value="Fun_TF"/>
</dbReference>
<feature type="region of interest" description="Disordered" evidence="3">
    <location>
        <begin position="121"/>
        <end position="171"/>
    </location>
</feature>
<reference evidence="4 5" key="1">
    <citation type="submission" date="2023-08" db="EMBL/GenBank/DDBJ databases">
        <title>Annotated Genome Sequence of Vanrija albida AlHP1.</title>
        <authorList>
            <person name="Herzog R."/>
        </authorList>
    </citation>
    <scope>NUCLEOTIDE SEQUENCE [LARGE SCALE GENOMIC DNA]</scope>
    <source>
        <strain evidence="4 5">AlHP1</strain>
    </source>
</reference>
<evidence type="ECO:0000313" key="4">
    <source>
        <dbReference type="EMBL" id="KAL1404970.1"/>
    </source>
</evidence>
<evidence type="ECO:0000256" key="3">
    <source>
        <dbReference type="SAM" id="MobiDB-lite"/>
    </source>
</evidence>
<evidence type="ECO:0000313" key="5">
    <source>
        <dbReference type="Proteomes" id="UP001565368"/>
    </source>
</evidence>